<reference evidence="2" key="1">
    <citation type="submission" date="2022-06" db="EMBL/GenBank/DDBJ databases">
        <title>WGS of actinobacteria.</title>
        <authorList>
            <person name="Thawai C."/>
        </authorList>
    </citation>
    <scope>NUCLEOTIDE SEQUENCE</scope>
    <source>
        <strain evidence="2">AA8</strain>
    </source>
</reference>
<dbReference type="SMART" id="SM00860">
    <property type="entry name" value="SMI1_KNR4"/>
    <property type="match status" value="1"/>
</dbReference>
<feature type="domain" description="Knr4/Smi1-like" evidence="1">
    <location>
        <begin position="43"/>
        <end position="175"/>
    </location>
</feature>
<keyword evidence="3" id="KW-1185">Reference proteome</keyword>
<gene>
    <name evidence="2" type="ORF">NQU55_25365</name>
</gene>
<evidence type="ECO:0000313" key="2">
    <source>
        <dbReference type="EMBL" id="MCQ8773069.1"/>
    </source>
</evidence>
<organism evidence="2 3">
    <name type="scientific">Streptomyces telluris</name>
    <dbReference type="NCBI Taxonomy" id="2720021"/>
    <lineage>
        <taxon>Bacteria</taxon>
        <taxon>Bacillati</taxon>
        <taxon>Actinomycetota</taxon>
        <taxon>Actinomycetes</taxon>
        <taxon>Kitasatosporales</taxon>
        <taxon>Streptomycetaceae</taxon>
        <taxon>Streptomyces</taxon>
    </lineage>
</organism>
<dbReference type="SUPFAM" id="SSF160631">
    <property type="entry name" value="SMI1/KNR4-like"/>
    <property type="match status" value="1"/>
</dbReference>
<protein>
    <submittedName>
        <fullName evidence="2">SMI1/KNR4 family protein</fullName>
    </submittedName>
</protein>
<dbReference type="RefSeq" id="WP_256791201.1">
    <property type="nucleotide sequence ID" value="NZ_JANIID010000027.1"/>
</dbReference>
<evidence type="ECO:0000259" key="1">
    <source>
        <dbReference type="SMART" id="SM00860"/>
    </source>
</evidence>
<dbReference type="AlphaFoldDB" id="A0A9X2RPG2"/>
<name>A0A9X2RPG2_9ACTN</name>
<accession>A0A9X2RPG2</accession>
<dbReference type="Pfam" id="PF09346">
    <property type="entry name" value="SMI1_KNR4"/>
    <property type="match status" value="1"/>
</dbReference>
<dbReference type="InterPro" id="IPR037883">
    <property type="entry name" value="Knr4/Smi1-like_sf"/>
</dbReference>
<evidence type="ECO:0000313" key="3">
    <source>
        <dbReference type="Proteomes" id="UP001142374"/>
    </source>
</evidence>
<comment type="caution">
    <text evidence="2">The sequence shown here is derived from an EMBL/GenBank/DDBJ whole genome shotgun (WGS) entry which is preliminary data.</text>
</comment>
<dbReference type="EMBL" id="JANIID010000027">
    <property type="protein sequence ID" value="MCQ8773069.1"/>
    <property type="molecule type" value="Genomic_DNA"/>
</dbReference>
<dbReference type="InterPro" id="IPR018958">
    <property type="entry name" value="Knr4/Smi1-like_dom"/>
</dbReference>
<sequence>MTEATFGWRLFLQQWSEEWADACDPDDFPDETALRDRWLGFAPATAARIAAAEERLGCHFPPSYRAFLEVSDGWREAGGFVELLAGTADARWYEDESGFGEFYREELTGDAAPEEVLRAGMWSRALQLDVESDSTYVLMDPLDVSEDGEWAVYRHSVWAAAPPERYASFRAFMEAMYRQFHCLKAHGGGEKEFVNATTRALDAVAEEAWHLALRGEYEQARAALAEPDSFGRPRAEALLGQIRQVLGETTFFLGGRGMSAAVWHQECPPPQGDAGHDNNAPAGIVGPFGRRRPPTHYTAPGPFGDAVAEARELARWGDTETAWRTVITALPRWQPLDGSHVAPFGLIQDALLGPLMTHDRRRELLAVPRGPHARGEAPTILAPSPDGLAWLAAGQTQGPGAEGYRFVLVEGVDPVDLPGLLGPDEEAVLDEPVTSWEARWQQDSGRRECSSYSDQPRVAVGRAAAGWSFAFDREAGRIDRQRFVSPAAAASRAGRAVVVWSSHAENSGPPVFHVSVAENGAEQYAFTAAQEADVVRSGQVPSALDPDLFFASASDRHAWLSGERRALEAIAAAFGVSLPRFALTSDCRLHHFRTRSWTRPPRDGETYFVMSSGPGVMRWRQGSTDT</sequence>
<dbReference type="Gene3D" id="3.40.1580.10">
    <property type="entry name" value="SMI1/KNR4-like"/>
    <property type="match status" value="1"/>
</dbReference>
<proteinExistence type="predicted"/>
<dbReference type="Proteomes" id="UP001142374">
    <property type="component" value="Unassembled WGS sequence"/>
</dbReference>